<dbReference type="InterPro" id="IPR016195">
    <property type="entry name" value="Pol/histidinol_Pase-like"/>
</dbReference>
<evidence type="ECO:0000259" key="9">
    <source>
        <dbReference type="Pfam" id="PF02811"/>
    </source>
</evidence>
<proteinExistence type="inferred from homology"/>
<dbReference type="Gene3D" id="3.20.20.140">
    <property type="entry name" value="Metal-dependent hydrolases"/>
    <property type="match status" value="1"/>
</dbReference>
<evidence type="ECO:0000256" key="1">
    <source>
        <dbReference type="ARBA" id="ARBA00004970"/>
    </source>
</evidence>
<dbReference type="Pfam" id="PF02811">
    <property type="entry name" value="PHP"/>
    <property type="match status" value="1"/>
</dbReference>
<dbReference type="UniPathway" id="UPA00031">
    <property type="reaction ID" value="UER00013"/>
</dbReference>
<evidence type="ECO:0000256" key="6">
    <source>
        <dbReference type="ARBA" id="ARBA00023102"/>
    </source>
</evidence>
<sequence>MRDGHIHTPFCPHGSSDPLERYVERAIALGYKEISFTEHAPLPEGFTDPTPYQDSAMRREQLDQYFTALDDIKARYRNDIIIHTGLEVDFIPGFEEKTARFLEEVGSFLDDSILSVHFLYCKGQYVCIDYSPEMFGDIVQLFSTIDNVYKTYYHTVLQSIRANLGRYKPKRIGHLTLVRKFQRQFPCPVSMDGLVLQILDEIKERGYEIDYNGAGVTKPLCLQPYPPNEFIREAMKRNIRIIYGSDAHRADDLHQGADEMIKEAFSFDKFSSSP</sequence>
<evidence type="ECO:0000256" key="3">
    <source>
        <dbReference type="ARBA" id="ARBA00013085"/>
    </source>
</evidence>
<dbReference type="Proteomes" id="UP000023561">
    <property type="component" value="Unassembled WGS sequence"/>
</dbReference>
<dbReference type="NCBIfam" id="TIGR01856">
    <property type="entry name" value="hisJ_fam"/>
    <property type="match status" value="1"/>
</dbReference>
<name>A0A023DCK7_9BACL</name>
<dbReference type="GO" id="GO:0000105">
    <property type="term" value="P:L-histidine biosynthetic process"/>
    <property type="evidence" value="ECO:0007669"/>
    <property type="project" value="UniProtKB-UniRule"/>
</dbReference>
<dbReference type="AlphaFoldDB" id="A0A023DCK7"/>
<keyword evidence="5 8" id="KW-0378">Hydrolase</keyword>
<comment type="pathway">
    <text evidence="1 8">Amino-acid biosynthesis; L-histidine biosynthesis; L-histidine from 5-phospho-alpha-D-ribose 1-diphosphate: step 8/9.</text>
</comment>
<reference evidence="10 11" key="1">
    <citation type="submission" date="2014-04" db="EMBL/GenBank/DDBJ databases">
        <title>Whole genome shotgun sequence of Geobacillus caldoxylosilyticus NBRC 107762.</title>
        <authorList>
            <person name="Hosoyama A."/>
            <person name="Hosoyama Y."/>
            <person name="Katano-Makiyama Y."/>
            <person name="Tsuchikane K."/>
            <person name="Ohji S."/>
            <person name="Ichikawa N."/>
            <person name="Yamazoe A."/>
            <person name="Fujita N."/>
        </authorList>
    </citation>
    <scope>NUCLEOTIDE SEQUENCE [LARGE SCALE GENOMIC DNA]</scope>
    <source>
        <strain evidence="10 11">NBRC 107762</strain>
    </source>
</reference>
<keyword evidence="6 8" id="KW-0368">Histidine biosynthesis</keyword>
<dbReference type="SUPFAM" id="SSF89550">
    <property type="entry name" value="PHP domain-like"/>
    <property type="match status" value="1"/>
</dbReference>
<dbReference type="CDD" id="cd12110">
    <property type="entry name" value="PHP_HisPPase_Hisj_like"/>
    <property type="match status" value="1"/>
</dbReference>
<evidence type="ECO:0000313" key="10">
    <source>
        <dbReference type="EMBL" id="GAJ39030.1"/>
    </source>
</evidence>
<evidence type="ECO:0000256" key="7">
    <source>
        <dbReference type="ARBA" id="ARBA00049158"/>
    </source>
</evidence>
<accession>A0A023DCK7</accession>
<feature type="domain" description="PHP" evidence="9">
    <location>
        <begin position="3"/>
        <end position="212"/>
    </location>
</feature>
<evidence type="ECO:0000256" key="8">
    <source>
        <dbReference type="RuleBase" id="RU366003"/>
    </source>
</evidence>
<gene>
    <name evidence="10" type="primary">hisJ</name>
    <name evidence="10" type="ORF">GCA01S_011_00830</name>
</gene>
<comment type="catalytic activity">
    <reaction evidence="7 8">
        <text>L-histidinol phosphate + H2O = L-histidinol + phosphate</text>
        <dbReference type="Rhea" id="RHEA:14465"/>
        <dbReference type="ChEBI" id="CHEBI:15377"/>
        <dbReference type="ChEBI" id="CHEBI:43474"/>
        <dbReference type="ChEBI" id="CHEBI:57699"/>
        <dbReference type="ChEBI" id="CHEBI:57980"/>
        <dbReference type="EC" id="3.1.3.15"/>
    </reaction>
</comment>
<dbReference type="PANTHER" id="PTHR21039:SF0">
    <property type="entry name" value="HISTIDINOL-PHOSPHATASE"/>
    <property type="match status" value="1"/>
</dbReference>
<dbReference type="EMBL" id="BAWO01000011">
    <property type="protein sequence ID" value="GAJ39030.1"/>
    <property type="molecule type" value="Genomic_DNA"/>
</dbReference>
<dbReference type="RefSeq" id="WP_017434945.1">
    <property type="nucleotide sequence ID" value="NZ_BAWO01000011.1"/>
</dbReference>
<evidence type="ECO:0000256" key="2">
    <source>
        <dbReference type="ARBA" id="ARBA00009152"/>
    </source>
</evidence>
<dbReference type="EC" id="3.1.3.15" evidence="3 8"/>
<dbReference type="PANTHER" id="PTHR21039">
    <property type="entry name" value="HISTIDINOL PHOSPHATASE-RELATED"/>
    <property type="match status" value="1"/>
</dbReference>
<keyword evidence="4 8" id="KW-0028">Amino-acid biosynthesis</keyword>
<dbReference type="GO" id="GO:0005737">
    <property type="term" value="C:cytoplasm"/>
    <property type="evidence" value="ECO:0007669"/>
    <property type="project" value="TreeGrafter"/>
</dbReference>
<dbReference type="GeneID" id="301193607"/>
<evidence type="ECO:0000313" key="11">
    <source>
        <dbReference type="Proteomes" id="UP000023561"/>
    </source>
</evidence>
<dbReference type="GO" id="GO:0004401">
    <property type="term" value="F:histidinol-phosphatase activity"/>
    <property type="evidence" value="ECO:0007669"/>
    <property type="project" value="UniProtKB-UniRule"/>
</dbReference>
<protein>
    <recommendedName>
        <fullName evidence="3 8">Histidinol-phosphatase</fullName>
        <shortName evidence="8">HolPase</shortName>
        <ecNumber evidence="3 8">3.1.3.15</ecNumber>
    </recommendedName>
</protein>
<evidence type="ECO:0000256" key="5">
    <source>
        <dbReference type="ARBA" id="ARBA00022801"/>
    </source>
</evidence>
<keyword evidence="11" id="KW-1185">Reference proteome</keyword>
<dbReference type="NCBIfam" id="NF005996">
    <property type="entry name" value="PRK08123.1"/>
    <property type="match status" value="1"/>
</dbReference>
<dbReference type="InterPro" id="IPR010140">
    <property type="entry name" value="Histidinol_P_phosphatase_HisJ"/>
</dbReference>
<dbReference type="InterPro" id="IPR004013">
    <property type="entry name" value="PHP_dom"/>
</dbReference>
<comment type="caution">
    <text evidence="10">The sequence shown here is derived from an EMBL/GenBank/DDBJ whole genome shotgun (WGS) entry which is preliminary data.</text>
</comment>
<evidence type="ECO:0000256" key="4">
    <source>
        <dbReference type="ARBA" id="ARBA00022605"/>
    </source>
</evidence>
<organism evidence="10 11">
    <name type="scientific">Parageobacillus caldoxylosilyticus NBRC 107762</name>
    <dbReference type="NCBI Taxonomy" id="1220594"/>
    <lineage>
        <taxon>Bacteria</taxon>
        <taxon>Bacillati</taxon>
        <taxon>Bacillota</taxon>
        <taxon>Bacilli</taxon>
        <taxon>Bacillales</taxon>
        <taxon>Anoxybacillaceae</taxon>
        <taxon>Saccharococcus</taxon>
    </lineage>
</organism>
<dbReference type="OrthoDB" id="9775255at2"/>
<comment type="similarity">
    <text evidence="2 8">Belongs to the PHP hydrolase family. HisK subfamily.</text>
</comment>